<keyword evidence="3" id="KW-1185">Reference proteome</keyword>
<keyword evidence="1" id="KW-0732">Signal</keyword>
<feature type="chain" id="PRO_5011686287" evidence="1">
    <location>
        <begin position="20"/>
        <end position="101"/>
    </location>
</feature>
<sequence>MKKVALILGVLFISFGAFAQKRSDFKGPAYKNYKPWKHETVPTTLYVSTEKKSLKGPAYKNYKPWKDTSEKKAITINTSGTERQKLKGPAYKNYKPWRKKA</sequence>
<proteinExistence type="predicted"/>
<dbReference type="RefSeq" id="WP_092578683.1">
    <property type="nucleotide sequence ID" value="NZ_FOFN01000002.1"/>
</dbReference>
<organism evidence="2 3">
    <name type="scientific">Hyunsoonleella jejuensis</name>
    <dbReference type="NCBI Taxonomy" id="419940"/>
    <lineage>
        <taxon>Bacteria</taxon>
        <taxon>Pseudomonadati</taxon>
        <taxon>Bacteroidota</taxon>
        <taxon>Flavobacteriia</taxon>
        <taxon>Flavobacteriales</taxon>
        <taxon>Flavobacteriaceae</taxon>
    </lineage>
</organism>
<dbReference type="OrthoDB" id="797657at2"/>
<protein>
    <submittedName>
        <fullName evidence="2">Uncharacterized protein</fullName>
    </submittedName>
</protein>
<evidence type="ECO:0000313" key="2">
    <source>
        <dbReference type="EMBL" id="SEQ49951.1"/>
    </source>
</evidence>
<dbReference type="EMBL" id="FOFN01000002">
    <property type="protein sequence ID" value="SEQ49951.1"/>
    <property type="molecule type" value="Genomic_DNA"/>
</dbReference>
<feature type="signal peptide" evidence="1">
    <location>
        <begin position="1"/>
        <end position="19"/>
    </location>
</feature>
<accession>A0A1H9GIP1</accession>
<dbReference type="Proteomes" id="UP000198999">
    <property type="component" value="Unassembled WGS sequence"/>
</dbReference>
<evidence type="ECO:0000313" key="3">
    <source>
        <dbReference type="Proteomes" id="UP000198999"/>
    </source>
</evidence>
<evidence type="ECO:0000256" key="1">
    <source>
        <dbReference type="SAM" id="SignalP"/>
    </source>
</evidence>
<reference evidence="2 3" key="1">
    <citation type="submission" date="2016-10" db="EMBL/GenBank/DDBJ databases">
        <authorList>
            <person name="de Groot N.N."/>
        </authorList>
    </citation>
    <scope>NUCLEOTIDE SEQUENCE [LARGE SCALE GENOMIC DNA]</scope>
    <source>
        <strain evidence="2 3">DSM 21035</strain>
    </source>
</reference>
<dbReference type="AlphaFoldDB" id="A0A1H9GIP1"/>
<dbReference type="STRING" id="419940.SAMN05421824_1808"/>
<gene>
    <name evidence="2" type="ORF">SAMN05421824_1808</name>
</gene>
<name>A0A1H9GIP1_9FLAO</name>